<protein>
    <submittedName>
        <fullName evidence="5">LacI family transcriptional regulator</fullName>
    </submittedName>
</protein>
<dbReference type="CDD" id="cd06288">
    <property type="entry name" value="PBP1_sucrose_transcription_regulator"/>
    <property type="match status" value="1"/>
</dbReference>
<dbReference type="Pfam" id="PF00356">
    <property type="entry name" value="LacI"/>
    <property type="match status" value="1"/>
</dbReference>
<dbReference type="SUPFAM" id="SSF53822">
    <property type="entry name" value="Periplasmic binding protein-like I"/>
    <property type="match status" value="1"/>
</dbReference>
<dbReference type="Gene3D" id="1.10.260.40">
    <property type="entry name" value="lambda repressor-like DNA-binding domains"/>
    <property type="match status" value="1"/>
</dbReference>
<dbReference type="PROSITE" id="PS50932">
    <property type="entry name" value="HTH_LACI_2"/>
    <property type="match status" value="1"/>
</dbReference>
<dbReference type="GO" id="GO:0003700">
    <property type="term" value="F:DNA-binding transcription factor activity"/>
    <property type="evidence" value="ECO:0007669"/>
    <property type="project" value="TreeGrafter"/>
</dbReference>
<name>A0A7W6H924_9HYPH</name>
<organism evidence="5 6">
    <name type="scientific">Aureimonas pseudogalii</name>
    <dbReference type="NCBI Taxonomy" id="1744844"/>
    <lineage>
        <taxon>Bacteria</taxon>
        <taxon>Pseudomonadati</taxon>
        <taxon>Pseudomonadota</taxon>
        <taxon>Alphaproteobacteria</taxon>
        <taxon>Hyphomicrobiales</taxon>
        <taxon>Aurantimonadaceae</taxon>
        <taxon>Aureimonas</taxon>
    </lineage>
</organism>
<evidence type="ECO:0000256" key="3">
    <source>
        <dbReference type="ARBA" id="ARBA00023163"/>
    </source>
</evidence>
<dbReference type="Proteomes" id="UP000542776">
    <property type="component" value="Unassembled WGS sequence"/>
</dbReference>
<dbReference type="RefSeq" id="WP_183202966.1">
    <property type="nucleotide sequence ID" value="NZ_JACIEK010000036.1"/>
</dbReference>
<evidence type="ECO:0000313" key="6">
    <source>
        <dbReference type="Proteomes" id="UP000542776"/>
    </source>
</evidence>
<dbReference type="InterPro" id="IPR000843">
    <property type="entry name" value="HTH_LacI"/>
</dbReference>
<dbReference type="InterPro" id="IPR028082">
    <property type="entry name" value="Peripla_BP_I"/>
</dbReference>
<dbReference type="Gene3D" id="3.40.50.2300">
    <property type="match status" value="2"/>
</dbReference>
<comment type="caution">
    <text evidence="5">The sequence shown here is derived from an EMBL/GenBank/DDBJ whole genome shotgun (WGS) entry which is preliminary data.</text>
</comment>
<keyword evidence="3" id="KW-0804">Transcription</keyword>
<dbReference type="SMART" id="SM00354">
    <property type="entry name" value="HTH_LACI"/>
    <property type="match status" value="1"/>
</dbReference>
<dbReference type="AlphaFoldDB" id="A0A7W6H924"/>
<accession>A0A7W6H924</accession>
<dbReference type="InterPro" id="IPR010982">
    <property type="entry name" value="Lambda_DNA-bd_dom_sf"/>
</dbReference>
<feature type="domain" description="HTH lacI-type" evidence="4">
    <location>
        <begin position="15"/>
        <end position="69"/>
    </location>
</feature>
<proteinExistence type="predicted"/>
<evidence type="ECO:0000256" key="1">
    <source>
        <dbReference type="ARBA" id="ARBA00023015"/>
    </source>
</evidence>
<evidence type="ECO:0000259" key="4">
    <source>
        <dbReference type="PROSITE" id="PS50932"/>
    </source>
</evidence>
<keyword evidence="6" id="KW-1185">Reference proteome</keyword>
<evidence type="ECO:0000313" key="5">
    <source>
        <dbReference type="EMBL" id="MBB4000884.1"/>
    </source>
</evidence>
<dbReference type="PANTHER" id="PTHR30146">
    <property type="entry name" value="LACI-RELATED TRANSCRIPTIONAL REPRESSOR"/>
    <property type="match status" value="1"/>
</dbReference>
<dbReference type="PROSITE" id="PS00356">
    <property type="entry name" value="HTH_LACI_1"/>
    <property type="match status" value="1"/>
</dbReference>
<dbReference type="Pfam" id="PF13377">
    <property type="entry name" value="Peripla_BP_3"/>
    <property type="match status" value="1"/>
</dbReference>
<dbReference type="EMBL" id="JACIEK010000036">
    <property type="protein sequence ID" value="MBB4000884.1"/>
    <property type="molecule type" value="Genomic_DNA"/>
</dbReference>
<reference evidence="5 6" key="1">
    <citation type="submission" date="2020-08" db="EMBL/GenBank/DDBJ databases">
        <title>Genomic Encyclopedia of Type Strains, Phase IV (KMG-IV): sequencing the most valuable type-strain genomes for metagenomic binning, comparative biology and taxonomic classification.</title>
        <authorList>
            <person name="Goeker M."/>
        </authorList>
    </citation>
    <scope>NUCLEOTIDE SEQUENCE [LARGE SCALE GENOMIC DNA]</scope>
    <source>
        <strain evidence="5 6">DSM 102238</strain>
    </source>
</reference>
<evidence type="ECO:0000256" key="2">
    <source>
        <dbReference type="ARBA" id="ARBA00023125"/>
    </source>
</evidence>
<keyword evidence="2" id="KW-0238">DNA-binding</keyword>
<dbReference type="InterPro" id="IPR046335">
    <property type="entry name" value="LacI/GalR-like_sensor"/>
</dbReference>
<dbReference type="PANTHER" id="PTHR30146:SF109">
    <property type="entry name" value="HTH-TYPE TRANSCRIPTIONAL REGULATOR GALS"/>
    <property type="match status" value="1"/>
</dbReference>
<sequence length="346" mass="36778">MTDTGAPSASGRARITIREVASAAGVSVATASKALNERGRMMPETRQRVQDAARNLGFRPNAMAKALVHKRSFTLGLLTNDTYGRFTLPVAAGLSAAMADRGVSVFLCAIDDDPERARLNLEAMEDKQVDGLVMAGKRIDRALPIQFTALHMPLVHVNAACPEGGIGFVPDDEGGAHLATAHLVALGRRRIAHVTGPGGFAAVHLREAGWRRALAEASLAPPGEALLGEWSERFGYETGQRLFAAGGEQPDAVFCGNDQIARGLIDALTLQGLRVPEDVAVVGFDNWGLFAEATRPPLTSVDMEFKALGREAGLTLLDGIDGRTVAPGIRRRPCRLVVRRSCGGET</sequence>
<dbReference type="CDD" id="cd01392">
    <property type="entry name" value="HTH_LacI"/>
    <property type="match status" value="1"/>
</dbReference>
<dbReference type="SUPFAM" id="SSF47413">
    <property type="entry name" value="lambda repressor-like DNA-binding domains"/>
    <property type="match status" value="1"/>
</dbReference>
<gene>
    <name evidence="5" type="ORF">GGR04_004765</name>
</gene>
<keyword evidence="1" id="KW-0805">Transcription regulation</keyword>
<dbReference type="GO" id="GO:0000976">
    <property type="term" value="F:transcription cis-regulatory region binding"/>
    <property type="evidence" value="ECO:0007669"/>
    <property type="project" value="TreeGrafter"/>
</dbReference>